<keyword evidence="1" id="KW-0505">Motor protein</keyword>
<accession>A0A835RW71</accession>
<evidence type="ECO:0000313" key="4">
    <source>
        <dbReference type="EMBL" id="KAG0493167.1"/>
    </source>
</evidence>
<dbReference type="EMBL" id="JADCNL010000002">
    <property type="protein sequence ID" value="KAG0493167.1"/>
    <property type="molecule type" value="Genomic_DNA"/>
</dbReference>
<dbReference type="GO" id="GO:0007018">
    <property type="term" value="P:microtubule-based movement"/>
    <property type="evidence" value="ECO:0007669"/>
    <property type="project" value="InterPro"/>
</dbReference>
<feature type="domain" description="Kinesin motor" evidence="3">
    <location>
        <begin position="1"/>
        <end position="76"/>
    </location>
</feature>
<gene>
    <name evidence="4" type="ORF">HPP92_006565</name>
</gene>
<dbReference type="Proteomes" id="UP000636800">
    <property type="component" value="Chromosome 2"/>
</dbReference>
<comment type="caution">
    <text evidence="4">The sequence shown here is derived from an EMBL/GenBank/DDBJ whole genome shotgun (WGS) entry which is preliminary data.</text>
</comment>
<keyword evidence="5" id="KW-1185">Reference proteome</keyword>
<evidence type="ECO:0000259" key="3">
    <source>
        <dbReference type="PROSITE" id="PS50067"/>
    </source>
</evidence>
<dbReference type="PROSITE" id="PS50067">
    <property type="entry name" value="KINESIN_MOTOR_2"/>
    <property type="match status" value="1"/>
</dbReference>
<comment type="caution">
    <text evidence="2">Lacks conserved residue(s) required for the propagation of feature annotation.</text>
</comment>
<evidence type="ECO:0000256" key="1">
    <source>
        <dbReference type="ARBA" id="ARBA00023175"/>
    </source>
</evidence>
<organism evidence="4 5">
    <name type="scientific">Vanilla planifolia</name>
    <name type="common">Vanilla</name>
    <dbReference type="NCBI Taxonomy" id="51239"/>
    <lineage>
        <taxon>Eukaryota</taxon>
        <taxon>Viridiplantae</taxon>
        <taxon>Streptophyta</taxon>
        <taxon>Embryophyta</taxon>
        <taxon>Tracheophyta</taxon>
        <taxon>Spermatophyta</taxon>
        <taxon>Magnoliopsida</taxon>
        <taxon>Liliopsida</taxon>
        <taxon>Asparagales</taxon>
        <taxon>Orchidaceae</taxon>
        <taxon>Vanilloideae</taxon>
        <taxon>Vanilleae</taxon>
        <taxon>Vanilla</taxon>
    </lineage>
</organism>
<dbReference type="GO" id="GO:0003777">
    <property type="term" value="F:microtubule motor activity"/>
    <property type="evidence" value="ECO:0007669"/>
    <property type="project" value="InterPro"/>
</dbReference>
<proteinExistence type="inferred from homology"/>
<reference evidence="4 5" key="1">
    <citation type="journal article" date="2020" name="Nat. Food">
        <title>A phased Vanilla planifolia genome enables genetic improvement of flavour and production.</title>
        <authorList>
            <person name="Hasing T."/>
            <person name="Tang H."/>
            <person name="Brym M."/>
            <person name="Khazi F."/>
            <person name="Huang T."/>
            <person name="Chambers A.H."/>
        </authorList>
    </citation>
    <scope>NUCLEOTIDE SEQUENCE [LARGE SCALE GENOMIC DNA]</scope>
    <source>
        <tissue evidence="4">Leaf</tissue>
    </source>
</reference>
<evidence type="ECO:0000313" key="5">
    <source>
        <dbReference type="Proteomes" id="UP000636800"/>
    </source>
</evidence>
<dbReference type="AlphaFoldDB" id="A0A835RW71"/>
<comment type="similarity">
    <text evidence="2">Belongs to the TRAFAC class myosin-kinesin ATPase superfamily. Kinesin family.</text>
</comment>
<dbReference type="OrthoDB" id="786802at2759"/>
<dbReference type="GO" id="GO:0008017">
    <property type="term" value="F:microtubule binding"/>
    <property type="evidence" value="ECO:0007669"/>
    <property type="project" value="InterPro"/>
</dbReference>
<dbReference type="InterPro" id="IPR001752">
    <property type="entry name" value="Kinesin_motor_dom"/>
</dbReference>
<name>A0A835RW71_VANPL</name>
<evidence type="ECO:0000256" key="2">
    <source>
        <dbReference type="PROSITE-ProRule" id="PRU00283"/>
    </source>
</evidence>
<sequence length="76" mass="8872">MEIYNEEINDLLAPGHQKVQIDESLKNLVDIAWIKSFVRTVYKSELSKEGIALSLEEEKKARACQEIRLLEQERKI</sequence>
<dbReference type="GO" id="GO:0005524">
    <property type="term" value="F:ATP binding"/>
    <property type="evidence" value="ECO:0007669"/>
    <property type="project" value="InterPro"/>
</dbReference>
<protein>
    <recommendedName>
        <fullName evidence="3">Kinesin motor domain-containing protein</fullName>
    </recommendedName>
</protein>